<evidence type="ECO:0000313" key="2">
    <source>
        <dbReference type="EMBL" id="KAK3314814.1"/>
    </source>
</evidence>
<proteinExistence type="predicted"/>
<dbReference type="EMBL" id="JAUEDM010000006">
    <property type="protein sequence ID" value="KAK3314814.1"/>
    <property type="molecule type" value="Genomic_DNA"/>
</dbReference>
<organism evidence="2 3">
    <name type="scientific">Apodospora peruviana</name>
    <dbReference type="NCBI Taxonomy" id="516989"/>
    <lineage>
        <taxon>Eukaryota</taxon>
        <taxon>Fungi</taxon>
        <taxon>Dikarya</taxon>
        <taxon>Ascomycota</taxon>
        <taxon>Pezizomycotina</taxon>
        <taxon>Sordariomycetes</taxon>
        <taxon>Sordariomycetidae</taxon>
        <taxon>Sordariales</taxon>
        <taxon>Lasiosphaeriaceae</taxon>
        <taxon>Apodospora</taxon>
    </lineage>
</organism>
<dbReference type="Proteomes" id="UP001283341">
    <property type="component" value="Unassembled WGS sequence"/>
</dbReference>
<accession>A0AAE0HXQ7</accession>
<evidence type="ECO:0000313" key="3">
    <source>
        <dbReference type="Proteomes" id="UP001283341"/>
    </source>
</evidence>
<protein>
    <submittedName>
        <fullName evidence="2">Uncharacterized protein</fullName>
    </submittedName>
</protein>
<keyword evidence="3" id="KW-1185">Reference proteome</keyword>
<feature type="compositionally biased region" description="Polar residues" evidence="1">
    <location>
        <begin position="190"/>
        <end position="202"/>
    </location>
</feature>
<gene>
    <name evidence="2" type="ORF">B0H66DRAFT_627549</name>
</gene>
<feature type="region of interest" description="Disordered" evidence="1">
    <location>
        <begin position="182"/>
        <end position="217"/>
    </location>
</feature>
<evidence type="ECO:0000256" key="1">
    <source>
        <dbReference type="SAM" id="MobiDB-lite"/>
    </source>
</evidence>
<sequence>MQSTSGTRHARDDQAGTTSCRPQEDIWVQDYPYAFARALPYSRGSRCPLPPNFSHRHRIGTLSNFRPHGSTHVRSDGRHAGGRRYFPPSFPIPSHYIQHRPCTPHASAGSEIPSSATIHWRVCERWTGEVSGDRQDARHAPTLAWSLRTWRRTSPWTRLRTSSARGCRPFWATLSRRGISPLRSNGLDLTDTTPTPANAQQQKHSKDAQQHSGKPSTPKIPTYFLTAIIVPGVPLALRWPSEPEISLDL</sequence>
<feature type="region of interest" description="Disordered" evidence="1">
    <location>
        <begin position="61"/>
        <end position="82"/>
    </location>
</feature>
<dbReference type="AlphaFoldDB" id="A0AAE0HXQ7"/>
<comment type="caution">
    <text evidence="2">The sequence shown here is derived from an EMBL/GenBank/DDBJ whole genome shotgun (WGS) entry which is preliminary data.</text>
</comment>
<feature type="region of interest" description="Disordered" evidence="1">
    <location>
        <begin position="1"/>
        <end position="21"/>
    </location>
</feature>
<name>A0AAE0HXQ7_9PEZI</name>
<reference evidence="2" key="1">
    <citation type="journal article" date="2023" name="Mol. Phylogenet. Evol.">
        <title>Genome-scale phylogeny and comparative genomics of the fungal order Sordariales.</title>
        <authorList>
            <person name="Hensen N."/>
            <person name="Bonometti L."/>
            <person name="Westerberg I."/>
            <person name="Brannstrom I.O."/>
            <person name="Guillou S."/>
            <person name="Cros-Aarteil S."/>
            <person name="Calhoun S."/>
            <person name="Haridas S."/>
            <person name="Kuo A."/>
            <person name="Mondo S."/>
            <person name="Pangilinan J."/>
            <person name="Riley R."/>
            <person name="LaButti K."/>
            <person name="Andreopoulos B."/>
            <person name="Lipzen A."/>
            <person name="Chen C."/>
            <person name="Yan M."/>
            <person name="Daum C."/>
            <person name="Ng V."/>
            <person name="Clum A."/>
            <person name="Steindorff A."/>
            <person name="Ohm R.A."/>
            <person name="Martin F."/>
            <person name="Silar P."/>
            <person name="Natvig D.O."/>
            <person name="Lalanne C."/>
            <person name="Gautier V."/>
            <person name="Ament-Velasquez S.L."/>
            <person name="Kruys A."/>
            <person name="Hutchinson M.I."/>
            <person name="Powell A.J."/>
            <person name="Barry K."/>
            <person name="Miller A.N."/>
            <person name="Grigoriev I.V."/>
            <person name="Debuchy R."/>
            <person name="Gladieux P."/>
            <person name="Hiltunen Thoren M."/>
            <person name="Johannesson H."/>
        </authorList>
    </citation>
    <scope>NUCLEOTIDE SEQUENCE</scope>
    <source>
        <strain evidence="2">CBS 118394</strain>
    </source>
</reference>
<reference evidence="2" key="2">
    <citation type="submission" date="2023-06" db="EMBL/GenBank/DDBJ databases">
        <authorList>
            <consortium name="Lawrence Berkeley National Laboratory"/>
            <person name="Haridas S."/>
            <person name="Hensen N."/>
            <person name="Bonometti L."/>
            <person name="Westerberg I."/>
            <person name="Brannstrom I.O."/>
            <person name="Guillou S."/>
            <person name="Cros-Aarteil S."/>
            <person name="Calhoun S."/>
            <person name="Kuo A."/>
            <person name="Mondo S."/>
            <person name="Pangilinan J."/>
            <person name="Riley R."/>
            <person name="Labutti K."/>
            <person name="Andreopoulos B."/>
            <person name="Lipzen A."/>
            <person name="Chen C."/>
            <person name="Yanf M."/>
            <person name="Daum C."/>
            <person name="Ng V."/>
            <person name="Clum A."/>
            <person name="Steindorff A."/>
            <person name="Ohm R."/>
            <person name="Martin F."/>
            <person name="Silar P."/>
            <person name="Natvig D."/>
            <person name="Lalanne C."/>
            <person name="Gautier V."/>
            <person name="Ament-Velasquez S.L."/>
            <person name="Kruys A."/>
            <person name="Hutchinson M.I."/>
            <person name="Powell A.J."/>
            <person name="Barry K."/>
            <person name="Miller A.N."/>
            <person name="Grigoriev I.V."/>
            <person name="Debuchy R."/>
            <person name="Gladieux P."/>
            <person name="Thoren M.H."/>
            <person name="Johannesson H."/>
        </authorList>
    </citation>
    <scope>NUCLEOTIDE SEQUENCE</scope>
    <source>
        <strain evidence="2">CBS 118394</strain>
    </source>
</reference>